<keyword evidence="4 13" id="KW-0645">Protease</keyword>
<protein>
    <submittedName>
        <fullName evidence="13">Regulator of sigma E protease</fullName>
    </submittedName>
</protein>
<comment type="similarity">
    <text evidence="3">Belongs to the peptidase M50B family.</text>
</comment>
<dbReference type="InterPro" id="IPR041489">
    <property type="entry name" value="PDZ_6"/>
</dbReference>
<keyword evidence="8 11" id="KW-1133">Transmembrane helix</keyword>
<evidence type="ECO:0000256" key="2">
    <source>
        <dbReference type="ARBA" id="ARBA00004141"/>
    </source>
</evidence>
<dbReference type="Proteomes" id="UP000183687">
    <property type="component" value="Unassembled WGS sequence"/>
</dbReference>
<evidence type="ECO:0000256" key="4">
    <source>
        <dbReference type="ARBA" id="ARBA00022670"/>
    </source>
</evidence>
<comment type="caution">
    <text evidence="13">The sequence shown here is derived from an EMBL/GenBank/DDBJ whole genome shotgun (WGS) entry which is preliminary data.</text>
</comment>
<dbReference type="PANTHER" id="PTHR42837">
    <property type="entry name" value="REGULATOR OF SIGMA-E PROTEASE RSEP"/>
    <property type="match status" value="1"/>
</dbReference>
<feature type="domain" description="PDZ" evidence="12">
    <location>
        <begin position="226"/>
        <end position="300"/>
    </location>
</feature>
<dbReference type="EMBL" id="FNSH01000001">
    <property type="protein sequence ID" value="SEB40631.1"/>
    <property type="molecule type" value="Genomic_DNA"/>
</dbReference>
<evidence type="ECO:0000256" key="11">
    <source>
        <dbReference type="SAM" id="Phobius"/>
    </source>
</evidence>
<dbReference type="SUPFAM" id="SSF50156">
    <property type="entry name" value="PDZ domain-like"/>
    <property type="match status" value="1"/>
</dbReference>
<dbReference type="Pfam" id="PF17820">
    <property type="entry name" value="PDZ_6"/>
    <property type="match status" value="1"/>
</dbReference>
<feature type="transmembrane region" description="Helical" evidence="11">
    <location>
        <begin position="431"/>
        <end position="448"/>
    </location>
</feature>
<dbReference type="Pfam" id="PF02163">
    <property type="entry name" value="Peptidase_M50"/>
    <property type="match status" value="1"/>
</dbReference>
<proteinExistence type="inferred from homology"/>
<organism evidence="13 14">
    <name type="scientific">Atopobium minutum</name>
    <dbReference type="NCBI Taxonomy" id="1381"/>
    <lineage>
        <taxon>Bacteria</taxon>
        <taxon>Bacillati</taxon>
        <taxon>Actinomycetota</taxon>
        <taxon>Coriobacteriia</taxon>
        <taxon>Coriobacteriales</taxon>
        <taxon>Atopobiaceae</taxon>
        <taxon>Atopobium</taxon>
    </lineage>
</organism>
<dbReference type="SMART" id="SM00228">
    <property type="entry name" value="PDZ"/>
    <property type="match status" value="1"/>
</dbReference>
<evidence type="ECO:0000313" key="14">
    <source>
        <dbReference type="Proteomes" id="UP000183687"/>
    </source>
</evidence>
<dbReference type="InterPro" id="IPR001478">
    <property type="entry name" value="PDZ"/>
</dbReference>
<keyword evidence="9" id="KW-0482">Metalloprotease</keyword>
<dbReference type="AlphaFoldDB" id="A0AB38A4I2"/>
<evidence type="ECO:0000256" key="8">
    <source>
        <dbReference type="ARBA" id="ARBA00022989"/>
    </source>
</evidence>
<keyword evidence="6" id="KW-0378">Hydrolase</keyword>
<dbReference type="PANTHER" id="PTHR42837:SF2">
    <property type="entry name" value="MEMBRANE METALLOPROTEASE ARASP2, CHLOROPLASTIC-RELATED"/>
    <property type="match status" value="1"/>
</dbReference>
<dbReference type="RefSeq" id="WP_021736244.1">
    <property type="nucleotide sequence ID" value="NZ_CALJSN010000005.1"/>
</dbReference>
<gene>
    <name evidence="13" type="ORF">SAMN04489746_0105</name>
</gene>
<dbReference type="InterPro" id="IPR008915">
    <property type="entry name" value="Peptidase_M50"/>
</dbReference>
<comment type="subcellular location">
    <subcellularLocation>
        <location evidence="2">Membrane</location>
        <topology evidence="2">Multi-pass membrane protein</topology>
    </subcellularLocation>
</comment>
<dbReference type="GO" id="GO:0004222">
    <property type="term" value="F:metalloendopeptidase activity"/>
    <property type="evidence" value="ECO:0007669"/>
    <property type="project" value="InterPro"/>
</dbReference>
<keyword evidence="5 11" id="KW-0812">Transmembrane</keyword>
<name>A0AB38A4I2_9ACTN</name>
<evidence type="ECO:0000256" key="9">
    <source>
        <dbReference type="ARBA" id="ARBA00023049"/>
    </source>
</evidence>
<evidence type="ECO:0000256" key="10">
    <source>
        <dbReference type="ARBA" id="ARBA00023136"/>
    </source>
</evidence>
<evidence type="ECO:0000259" key="12">
    <source>
        <dbReference type="SMART" id="SM00228"/>
    </source>
</evidence>
<dbReference type="GO" id="GO:0016020">
    <property type="term" value="C:membrane"/>
    <property type="evidence" value="ECO:0007669"/>
    <property type="project" value="UniProtKB-SubCell"/>
</dbReference>
<keyword evidence="7" id="KW-0862">Zinc</keyword>
<dbReference type="GO" id="GO:0006508">
    <property type="term" value="P:proteolysis"/>
    <property type="evidence" value="ECO:0007669"/>
    <property type="project" value="UniProtKB-KW"/>
</dbReference>
<evidence type="ECO:0000256" key="7">
    <source>
        <dbReference type="ARBA" id="ARBA00022833"/>
    </source>
</evidence>
<sequence>MPQFVSTISAIFWGVLVLSILVTAHEAGHYFAARLCKARVTEFFIGMPSRHKWSWRSKKHGTEFGITPILLGGYTRICGMSPLNQLEYARGLELVQTQGSIEVEQAAQQLDCSVEDAYDIFETLVDWAAIEPDYESHEGDKPKGRSLPNSYKTTLRDSAFNTKFDDSFDENTELMQAGTAQPLTMTAQDFLDQERSKIYVGKKFWARFFMIFAGPVASFITGVLFMVLSLSVVGQEVPTNDPMIGAVVEHSLAQQAGLQSGDRLLAVDDHKVDSFTDLAGLLKDKFDKHEAFELSYQRDGSAQSLQITPAQNDTALGIYAPTKWAHLSVGEALNITWKFSVQIAQFAAKLIVPTQTMNVVSQSSSIVGISVMASQAASSGLGTLLLFAAQISLSLAFMNLLPIPPLDGGKILIEFIQVIIRKPLSERTQSYISFVGIALFACLFLLSLKNDILRFI</sequence>
<reference evidence="13 14" key="1">
    <citation type="submission" date="2016-10" db="EMBL/GenBank/DDBJ databases">
        <authorList>
            <person name="Varghese N."/>
            <person name="Submissions S."/>
        </authorList>
    </citation>
    <scope>NUCLEOTIDE SEQUENCE [LARGE SCALE GENOMIC DNA]</scope>
    <source>
        <strain evidence="13 14">DSM 20586</strain>
    </source>
</reference>
<feature type="transmembrane region" description="Helical" evidence="11">
    <location>
        <begin position="204"/>
        <end position="233"/>
    </location>
</feature>
<dbReference type="InterPro" id="IPR004387">
    <property type="entry name" value="Pept_M50_Zn"/>
</dbReference>
<feature type="transmembrane region" description="Helical" evidence="11">
    <location>
        <begin position="6"/>
        <end position="24"/>
    </location>
</feature>
<evidence type="ECO:0000256" key="5">
    <source>
        <dbReference type="ARBA" id="ARBA00022692"/>
    </source>
</evidence>
<dbReference type="CDD" id="cd06163">
    <property type="entry name" value="S2P-M50_PDZ_RseP-like"/>
    <property type="match status" value="1"/>
</dbReference>
<dbReference type="CDD" id="cd23081">
    <property type="entry name" value="cpPDZ_EcRseP-like"/>
    <property type="match status" value="1"/>
</dbReference>
<evidence type="ECO:0000256" key="1">
    <source>
        <dbReference type="ARBA" id="ARBA00001947"/>
    </source>
</evidence>
<dbReference type="Gene3D" id="2.30.42.10">
    <property type="match status" value="1"/>
</dbReference>
<keyword evidence="10 11" id="KW-0472">Membrane</keyword>
<evidence type="ECO:0000313" key="13">
    <source>
        <dbReference type="EMBL" id="SEB40631.1"/>
    </source>
</evidence>
<evidence type="ECO:0000256" key="6">
    <source>
        <dbReference type="ARBA" id="ARBA00022801"/>
    </source>
</evidence>
<accession>A0AB38A4I2</accession>
<comment type="cofactor">
    <cofactor evidence="1">
        <name>Zn(2+)</name>
        <dbReference type="ChEBI" id="CHEBI:29105"/>
    </cofactor>
</comment>
<dbReference type="InterPro" id="IPR036034">
    <property type="entry name" value="PDZ_sf"/>
</dbReference>
<evidence type="ECO:0000256" key="3">
    <source>
        <dbReference type="ARBA" id="ARBA00007931"/>
    </source>
</evidence>